<dbReference type="Gene3D" id="1.20.1200.10">
    <property type="entry name" value="Cobalamin adenosyltransferase-like"/>
    <property type="match status" value="2"/>
</dbReference>
<protein>
    <recommendedName>
        <fullName evidence="6">Cobalamin adenosyltransferase-like domain-containing protein</fullName>
    </recommendedName>
</protein>
<dbReference type="Proteomes" id="UP000823872">
    <property type="component" value="Chromosome D3"/>
</dbReference>
<keyword evidence="8" id="KW-1185">Reference proteome</keyword>
<feature type="region of interest" description="Disordered" evidence="5">
    <location>
        <begin position="27"/>
        <end position="49"/>
    </location>
</feature>
<dbReference type="PANTHER" id="PTHR12213:SF0">
    <property type="entry name" value="CORRINOID ADENOSYLTRANSFERASE MMAB"/>
    <property type="match status" value="1"/>
</dbReference>
<evidence type="ECO:0000256" key="2">
    <source>
        <dbReference type="ARBA" id="ARBA00022741"/>
    </source>
</evidence>
<dbReference type="Ensembl" id="ENSFCTT00005085553.1">
    <property type="protein sequence ID" value="ENSFCTP00005058274.1"/>
    <property type="gene ID" value="ENSFCTG00005030687.1"/>
</dbReference>
<keyword evidence="3 4" id="KW-0067">ATP-binding</keyword>
<reference evidence="7" key="3">
    <citation type="submission" date="2025-09" db="UniProtKB">
        <authorList>
            <consortium name="Ensembl"/>
        </authorList>
    </citation>
    <scope>IDENTIFICATION</scope>
    <source>
        <strain evidence="7">breed Abyssinian</strain>
    </source>
</reference>
<comment type="similarity">
    <text evidence="4">Belongs to the Cob(I)alamin adenosyltransferase family.</text>
</comment>
<reference evidence="7" key="2">
    <citation type="submission" date="2025-08" db="UniProtKB">
        <authorList>
            <consortium name="Ensembl"/>
        </authorList>
    </citation>
    <scope>IDENTIFICATION</scope>
    <source>
        <strain evidence="7">breed Abyssinian</strain>
    </source>
</reference>
<evidence type="ECO:0000256" key="5">
    <source>
        <dbReference type="SAM" id="MobiDB-lite"/>
    </source>
</evidence>
<dbReference type="SUPFAM" id="SSF89028">
    <property type="entry name" value="Cobalamin adenosyltransferase-like"/>
    <property type="match status" value="2"/>
</dbReference>
<dbReference type="GeneTree" id="ENSGT00390000008432"/>
<dbReference type="InterPro" id="IPR029499">
    <property type="entry name" value="PduO-typ"/>
</dbReference>
<reference evidence="7 8" key="1">
    <citation type="submission" date="2021-02" db="EMBL/GenBank/DDBJ databases">
        <title>Safari Cat Assemblies.</title>
        <authorList>
            <person name="Bredemeyer K.R."/>
            <person name="Murphy W.J."/>
        </authorList>
    </citation>
    <scope>NUCLEOTIDE SEQUENCE [LARGE SCALE GENOMIC DNA]</scope>
</reference>
<gene>
    <name evidence="7" type="primary">MMAB</name>
</gene>
<feature type="domain" description="Cobalamin adenosyltransferase-like" evidence="6">
    <location>
        <begin position="52"/>
        <end position="133"/>
    </location>
</feature>
<evidence type="ECO:0000256" key="1">
    <source>
        <dbReference type="ARBA" id="ARBA00022679"/>
    </source>
</evidence>
<dbReference type="Pfam" id="PF01923">
    <property type="entry name" value="Cob_adeno_trans"/>
    <property type="match status" value="2"/>
</dbReference>
<name>A0ABI8AGD9_FELCA</name>
<keyword evidence="1 4" id="KW-0808">Transferase</keyword>
<dbReference type="PANTHER" id="PTHR12213">
    <property type="entry name" value="CORRINOID ADENOSYLTRANSFERASE"/>
    <property type="match status" value="1"/>
</dbReference>
<evidence type="ECO:0000259" key="6">
    <source>
        <dbReference type="Pfam" id="PF01923"/>
    </source>
</evidence>
<sequence>MAVWGLGSRLGLRGGLGAGRLLCPRFQSRGPQGVEDGDGPQPSLKTSKIPKIYTKTGDKGFSSTFTGERRPKDDQVFEAVGTTDELSSAIGFAVELVAEKGHPFAEELQKIQCSLQDIGSALATPRSSAREAHLSNLLSQPAARAQRWDPVRVSPGTPVSLARRPREGRPSRAGGSGLQSPSGWTGHGGGFLGLGGDGPHGRVLLLLGSSGCAAFEAGPILELEQWIDRYSSQLPPLTAFILPSGGKSSSALHFCRAVCRRAERRVVPLVQMGETDANVAKFLNRLSDYLFTLARYAAMKEGNQEKIYKKNDPSDRA</sequence>
<proteinExistence type="inferred from homology"/>
<feature type="domain" description="Cobalamin adenosyltransferase-like" evidence="6">
    <location>
        <begin position="218"/>
        <end position="297"/>
    </location>
</feature>
<evidence type="ECO:0000313" key="7">
    <source>
        <dbReference type="Ensembl" id="ENSFCTP00005058274.1"/>
    </source>
</evidence>
<keyword evidence="2 4" id="KW-0547">Nucleotide-binding</keyword>
<dbReference type="InterPro" id="IPR036451">
    <property type="entry name" value="CblAdoTrfase-like_sf"/>
</dbReference>
<dbReference type="InterPro" id="IPR016030">
    <property type="entry name" value="CblAdoTrfase-like"/>
</dbReference>
<accession>A0ABI8AGD9</accession>
<evidence type="ECO:0000256" key="4">
    <source>
        <dbReference type="RuleBase" id="RU366026"/>
    </source>
</evidence>
<organism evidence="7 8">
    <name type="scientific">Felis catus</name>
    <name type="common">Cat</name>
    <name type="synonym">Felis silvestris catus</name>
    <dbReference type="NCBI Taxonomy" id="9685"/>
    <lineage>
        <taxon>Eukaryota</taxon>
        <taxon>Metazoa</taxon>
        <taxon>Chordata</taxon>
        <taxon>Craniata</taxon>
        <taxon>Vertebrata</taxon>
        <taxon>Euteleostomi</taxon>
        <taxon>Mammalia</taxon>
        <taxon>Eutheria</taxon>
        <taxon>Laurasiatheria</taxon>
        <taxon>Carnivora</taxon>
        <taxon>Feliformia</taxon>
        <taxon>Felidae</taxon>
        <taxon>Felinae</taxon>
        <taxon>Felis</taxon>
    </lineage>
</organism>
<evidence type="ECO:0000313" key="8">
    <source>
        <dbReference type="Proteomes" id="UP000823872"/>
    </source>
</evidence>
<feature type="region of interest" description="Disordered" evidence="5">
    <location>
        <begin position="145"/>
        <end position="184"/>
    </location>
</feature>
<evidence type="ECO:0000256" key="3">
    <source>
        <dbReference type="ARBA" id="ARBA00022840"/>
    </source>
</evidence>